<reference evidence="1 2" key="1">
    <citation type="submission" date="2023-05" db="EMBL/GenBank/DDBJ databases">
        <title>Streptantibioticus silvisoli sp. nov., acidotolerant actinomycetes 1 from pine litter.</title>
        <authorList>
            <person name="Swiecimska M."/>
            <person name="Golinska P."/>
            <person name="Sangal V."/>
            <person name="Wachnowicz B."/>
            <person name="Goodfellow M."/>
        </authorList>
    </citation>
    <scope>NUCLEOTIDE SEQUENCE [LARGE SCALE GENOMIC DNA]</scope>
    <source>
        <strain evidence="1 2">DSM 42109</strain>
    </source>
</reference>
<dbReference type="RefSeq" id="WP_274045943.1">
    <property type="nucleotide sequence ID" value="NZ_JANCPR020000019.1"/>
</dbReference>
<sequence length="42" mass="5166">MTSRYREYRRPLMERLPELTRSPVVFGEWAEIRADYAVHARR</sequence>
<proteinExistence type="predicted"/>
<evidence type="ECO:0000313" key="1">
    <source>
        <dbReference type="EMBL" id="MDJ1134170.1"/>
    </source>
</evidence>
<evidence type="ECO:0000313" key="2">
    <source>
        <dbReference type="Proteomes" id="UP001214441"/>
    </source>
</evidence>
<dbReference type="Proteomes" id="UP001214441">
    <property type="component" value="Unassembled WGS sequence"/>
</dbReference>
<gene>
    <name evidence="1" type="ORF">NMN56_019800</name>
</gene>
<keyword evidence="2" id="KW-1185">Reference proteome</keyword>
<organism evidence="1 2">
    <name type="scientific">Streptomyces iconiensis</name>
    <dbReference type="NCBI Taxonomy" id="1384038"/>
    <lineage>
        <taxon>Bacteria</taxon>
        <taxon>Bacillati</taxon>
        <taxon>Actinomycetota</taxon>
        <taxon>Actinomycetes</taxon>
        <taxon>Kitasatosporales</taxon>
        <taxon>Streptomycetaceae</taxon>
        <taxon>Streptomyces</taxon>
    </lineage>
</organism>
<protein>
    <submittedName>
        <fullName evidence="1">Uncharacterized protein</fullName>
    </submittedName>
</protein>
<accession>A0ABT6ZYL8</accession>
<dbReference type="EMBL" id="JANCPR020000019">
    <property type="protein sequence ID" value="MDJ1134170.1"/>
    <property type="molecule type" value="Genomic_DNA"/>
</dbReference>
<name>A0ABT6ZYL8_9ACTN</name>
<comment type="caution">
    <text evidence="1">The sequence shown here is derived from an EMBL/GenBank/DDBJ whole genome shotgun (WGS) entry which is preliminary data.</text>
</comment>